<comment type="similarity">
    <text evidence="1">Belongs to the TUB family.</text>
</comment>
<name>A0A8S1JDS0_9CHLO</name>
<sequence length="433" mass="48124">MKGPWSSGGRRRRFSILRKVSPGGIKSSASKRGRGKKQGAGPCVGPGEARDDEVGDRRAPASAWDTLPEVLLQQVLRHVLASQPGWPGRKAVFALCGACRSWRSAGTQTMFEDLWRGPPSQAFPIMHPAQLFLMSPRPVEGGLVKCYIKREDISGGPGGPHCRFLLYLGDHAQARGAKFLLSAVQHSWQRVLLYTSRADWSAPCARLVSNLIGTHHRLLAGRGMSFPSVPSSAGISLPEGENLGGVSYKLRMKGMMRPRRLTVLIPHPILPHLPSHASLLCRFSLDHNRFKRTSLSHLDQAFEHRVHFGMEGNAESEHALLRSERRCRGQSHPAGVFDNLDCEERWRALKLTNKPPHWNDGLRCWCLNFKGRVKLASVKNFQLMCSNDTAGRIVMQFGKVDTDTFIMDYNPEIITGLQAFSVALTSFEGRLLL</sequence>
<reference evidence="4" key="1">
    <citation type="submission" date="2020-12" db="EMBL/GenBank/DDBJ databases">
        <authorList>
            <person name="Iha C."/>
        </authorList>
    </citation>
    <scope>NUCLEOTIDE SEQUENCE</scope>
</reference>
<accession>A0A8S1JDS0</accession>
<dbReference type="Gene3D" id="3.20.90.10">
    <property type="entry name" value="Tubby Protein, Chain A"/>
    <property type="match status" value="1"/>
</dbReference>
<gene>
    <name evidence="4" type="ORF">OSTQU699_LOCUS9332</name>
</gene>
<dbReference type="PANTHER" id="PTHR16517">
    <property type="entry name" value="TUBBY-RELATED"/>
    <property type="match status" value="1"/>
</dbReference>
<evidence type="ECO:0000313" key="4">
    <source>
        <dbReference type="EMBL" id="CAD7703975.1"/>
    </source>
</evidence>
<protein>
    <recommendedName>
        <fullName evidence="3">Tubby C-terminal domain-containing protein</fullName>
    </recommendedName>
</protein>
<dbReference type="SUPFAM" id="SSF54518">
    <property type="entry name" value="Tubby C-terminal domain-like"/>
    <property type="match status" value="1"/>
</dbReference>
<evidence type="ECO:0000256" key="2">
    <source>
        <dbReference type="SAM" id="MobiDB-lite"/>
    </source>
</evidence>
<keyword evidence="5" id="KW-1185">Reference proteome</keyword>
<evidence type="ECO:0000259" key="3">
    <source>
        <dbReference type="Pfam" id="PF01167"/>
    </source>
</evidence>
<dbReference type="InterPro" id="IPR000007">
    <property type="entry name" value="Tubby_C"/>
</dbReference>
<dbReference type="EMBL" id="CAJHUC010002554">
    <property type="protein sequence ID" value="CAD7703975.1"/>
    <property type="molecule type" value="Genomic_DNA"/>
</dbReference>
<feature type="region of interest" description="Disordered" evidence="2">
    <location>
        <begin position="1"/>
        <end position="60"/>
    </location>
</feature>
<dbReference type="AlphaFoldDB" id="A0A8S1JDS0"/>
<dbReference type="InterPro" id="IPR025659">
    <property type="entry name" value="Tubby-like_C"/>
</dbReference>
<dbReference type="PANTHER" id="PTHR16517:SF7">
    <property type="entry name" value="PROTEIN KING TUBBY"/>
    <property type="match status" value="1"/>
</dbReference>
<evidence type="ECO:0000313" key="5">
    <source>
        <dbReference type="Proteomes" id="UP000708148"/>
    </source>
</evidence>
<dbReference type="OrthoDB" id="8775810at2759"/>
<feature type="domain" description="Tubby C-terminal" evidence="3">
    <location>
        <begin position="135"/>
        <end position="428"/>
    </location>
</feature>
<evidence type="ECO:0000256" key="1">
    <source>
        <dbReference type="ARBA" id="ARBA00007129"/>
    </source>
</evidence>
<dbReference type="PRINTS" id="PR01573">
    <property type="entry name" value="SUPERTUBBY"/>
</dbReference>
<organism evidence="4 5">
    <name type="scientific">Ostreobium quekettii</name>
    <dbReference type="NCBI Taxonomy" id="121088"/>
    <lineage>
        <taxon>Eukaryota</taxon>
        <taxon>Viridiplantae</taxon>
        <taxon>Chlorophyta</taxon>
        <taxon>core chlorophytes</taxon>
        <taxon>Ulvophyceae</taxon>
        <taxon>TCBD clade</taxon>
        <taxon>Bryopsidales</taxon>
        <taxon>Ostreobineae</taxon>
        <taxon>Ostreobiaceae</taxon>
        <taxon>Ostreobium</taxon>
    </lineage>
</organism>
<proteinExistence type="inferred from homology"/>
<comment type="caution">
    <text evidence="4">The sequence shown here is derived from an EMBL/GenBank/DDBJ whole genome shotgun (WGS) entry which is preliminary data.</text>
</comment>
<dbReference type="Pfam" id="PF01167">
    <property type="entry name" value="Tub"/>
    <property type="match status" value="1"/>
</dbReference>
<dbReference type="Proteomes" id="UP000708148">
    <property type="component" value="Unassembled WGS sequence"/>
</dbReference>